<dbReference type="AlphaFoldDB" id="A0A6P8D5T9"/>
<dbReference type="GO" id="GO:0000981">
    <property type="term" value="F:DNA-binding transcription factor activity, RNA polymerase II-specific"/>
    <property type="evidence" value="ECO:0007669"/>
    <property type="project" value="TreeGrafter"/>
</dbReference>
<feature type="region of interest" description="Disordered" evidence="1">
    <location>
        <begin position="42"/>
        <end position="79"/>
    </location>
</feature>
<name>A0A6P8D5T9_PUNGR</name>
<dbReference type="PANTHER" id="PTHR12081">
    <property type="entry name" value="TRANSCRIPTION FACTOR E2F"/>
    <property type="match status" value="1"/>
</dbReference>
<dbReference type="Proteomes" id="UP000515151">
    <property type="component" value="Chromosome 3"/>
</dbReference>
<dbReference type="PANTHER" id="PTHR12081:SF18">
    <property type="entry name" value="TRANSCRIPTION FACTOR E2F2-RELATED"/>
    <property type="match status" value="1"/>
</dbReference>
<dbReference type="OrthoDB" id="1745122at2759"/>
<evidence type="ECO:0000256" key="1">
    <source>
        <dbReference type="SAM" id="MobiDB-lite"/>
    </source>
</evidence>
<evidence type="ECO:0000313" key="3">
    <source>
        <dbReference type="RefSeq" id="XP_031386753.1"/>
    </source>
</evidence>
<organism evidence="2 3">
    <name type="scientific">Punica granatum</name>
    <name type="common">Pomegranate</name>
    <dbReference type="NCBI Taxonomy" id="22663"/>
    <lineage>
        <taxon>Eukaryota</taxon>
        <taxon>Viridiplantae</taxon>
        <taxon>Streptophyta</taxon>
        <taxon>Embryophyta</taxon>
        <taxon>Tracheophyta</taxon>
        <taxon>Spermatophyta</taxon>
        <taxon>Magnoliopsida</taxon>
        <taxon>eudicotyledons</taxon>
        <taxon>Gunneridae</taxon>
        <taxon>Pentapetalae</taxon>
        <taxon>rosids</taxon>
        <taxon>malvids</taxon>
        <taxon>Myrtales</taxon>
        <taxon>Lythraceae</taxon>
        <taxon>Punica</taxon>
    </lineage>
</organism>
<gene>
    <name evidence="3" type="primary">LOC116200164</name>
</gene>
<dbReference type="GO" id="GO:0000978">
    <property type="term" value="F:RNA polymerase II cis-regulatory region sequence-specific DNA binding"/>
    <property type="evidence" value="ECO:0007669"/>
    <property type="project" value="InterPro"/>
</dbReference>
<protein>
    <submittedName>
        <fullName evidence="3">Transcription factor E2FB-like isoform X1</fullName>
    </submittedName>
</protein>
<reference evidence="3" key="2">
    <citation type="submission" date="2025-08" db="UniProtKB">
        <authorList>
            <consortium name="RefSeq"/>
        </authorList>
    </citation>
    <scope>IDENTIFICATION</scope>
    <source>
        <tissue evidence="3">Leaf</tissue>
    </source>
</reference>
<feature type="compositionally biased region" description="Polar residues" evidence="1">
    <location>
        <begin position="42"/>
        <end position="76"/>
    </location>
</feature>
<dbReference type="GeneID" id="116200164"/>
<dbReference type="RefSeq" id="XP_031386753.1">
    <property type="nucleotide sequence ID" value="XM_031530893.1"/>
</dbReference>
<keyword evidence="2" id="KW-1185">Reference proteome</keyword>
<accession>A0A6P8D5T9</accession>
<reference evidence="2" key="1">
    <citation type="journal article" date="2020" name="Plant Biotechnol. J.">
        <title>The pomegranate (Punica granatum L.) draft genome dissects genetic divergence between soft- and hard-seeded cultivars.</title>
        <authorList>
            <person name="Luo X."/>
            <person name="Li H."/>
            <person name="Wu Z."/>
            <person name="Yao W."/>
            <person name="Zhao P."/>
            <person name="Cao D."/>
            <person name="Yu H."/>
            <person name="Li K."/>
            <person name="Poudel K."/>
            <person name="Zhao D."/>
            <person name="Zhang F."/>
            <person name="Xia X."/>
            <person name="Chen L."/>
            <person name="Wang Q."/>
            <person name="Jing D."/>
            <person name="Cao S."/>
        </authorList>
    </citation>
    <scope>NUCLEOTIDE SEQUENCE [LARGE SCALE GENOMIC DNA]</scope>
    <source>
        <strain evidence="2">cv. Tunisia</strain>
    </source>
</reference>
<dbReference type="InterPro" id="IPR015633">
    <property type="entry name" value="E2F"/>
</dbReference>
<sequence>MLSSSRPRLRGRIVLWTRVLSSMRFLVLADTLILLIEHSTPVSGKSTKTNRSYRSKAGSQTPNANVGSPSGNNQTPIGPCRYDSPLGLLTKKFVNLLKHTEGGTLDLNKAA</sequence>
<evidence type="ECO:0000313" key="2">
    <source>
        <dbReference type="Proteomes" id="UP000515151"/>
    </source>
</evidence>
<proteinExistence type="predicted"/>
<dbReference type="GO" id="GO:0090575">
    <property type="term" value="C:RNA polymerase II transcription regulator complex"/>
    <property type="evidence" value="ECO:0007669"/>
    <property type="project" value="TreeGrafter"/>
</dbReference>